<protein>
    <submittedName>
        <fullName evidence="2">Uncharacterized protein</fullName>
    </submittedName>
</protein>
<accession>A0A8H7EYM3</accession>
<feature type="transmembrane region" description="Helical" evidence="1">
    <location>
        <begin position="70"/>
        <end position="87"/>
    </location>
</feature>
<evidence type="ECO:0000256" key="1">
    <source>
        <dbReference type="SAM" id="Phobius"/>
    </source>
</evidence>
<dbReference type="Proteomes" id="UP000629468">
    <property type="component" value="Unassembled WGS sequence"/>
</dbReference>
<dbReference type="EMBL" id="JABXXO010000011">
    <property type="protein sequence ID" value="KAF7763499.1"/>
    <property type="molecule type" value="Genomic_DNA"/>
</dbReference>
<keyword evidence="1" id="KW-1133">Transmembrane helix</keyword>
<evidence type="ECO:0000313" key="3">
    <source>
        <dbReference type="Proteomes" id="UP000629468"/>
    </source>
</evidence>
<dbReference type="AlphaFoldDB" id="A0A8H7EYM3"/>
<organism evidence="2 3">
    <name type="scientific">Agaricus bisporus var. burnettii</name>
    <dbReference type="NCBI Taxonomy" id="192524"/>
    <lineage>
        <taxon>Eukaryota</taxon>
        <taxon>Fungi</taxon>
        <taxon>Dikarya</taxon>
        <taxon>Basidiomycota</taxon>
        <taxon>Agaricomycotina</taxon>
        <taxon>Agaricomycetes</taxon>
        <taxon>Agaricomycetidae</taxon>
        <taxon>Agaricales</taxon>
        <taxon>Agaricineae</taxon>
        <taxon>Agaricaceae</taxon>
        <taxon>Agaricus</taxon>
    </lineage>
</organism>
<name>A0A8H7EYM3_AGABI</name>
<keyword evidence="1" id="KW-0812">Transmembrane</keyword>
<gene>
    <name evidence="2" type="ORF">Agabi119p4_8036</name>
</gene>
<evidence type="ECO:0000313" key="2">
    <source>
        <dbReference type="EMBL" id="KAF7763499.1"/>
    </source>
</evidence>
<keyword evidence="1" id="KW-0472">Membrane</keyword>
<reference evidence="2 3" key="1">
    <citation type="journal article" name="Sci. Rep.">
        <title>Telomere-to-telomere assembled and centromere annotated genomes of the two main subspecies of the button mushroom Agaricus bisporus reveal especially polymorphic chromosome ends.</title>
        <authorList>
            <person name="Sonnenberg A.S.M."/>
            <person name="Sedaghat-Telgerd N."/>
            <person name="Lavrijssen B."/>
            <person name="Ohm R.A."/>
            <person name="Hendrickx P.M."/>
            <person name="Scholtmeijer K."/>
            <person name="Baars J.J.P."/>
            <person name="van Peer A."/>
        </authorList>
    </citation>
    <scope>NUCLEOTIDE SEQUENCE [LARGE SCALE GENOMIC DNA]</scope>
    <source>
        <strain evidence="2 3">H119_p4</strain>
    </source>
</reference>
<feature type="transmembrane region" description="Helical" evidence="1">
    <location>
        <begin position="32"/>
        <end position="50"/>
    </location>
</feature>
<sequence>MSPSQRILQTQVLQSREHYFFKRNTMLSAARLWVCRTLYCIAFPFTAYIFPQLSDHDRRRYATYQLVTKLALIDWLLSIRLCIVHLFRGYKFKFTDGQRCTGSSLADQTSKSTAAKCTGTRWKAAFDVHIWADFTVIGTFTENNDTQSGRSSGVERSELLCTILPSLFTWRRYRRKAC</sequence>
<proteinExistence type="predicted"/>
<comment type="caution">
    <text evidence="2">The sequence shown here is derived from an EMBL/GenBank/DDBJ whole genome shotgun (WGS) entry which is preliminary data.</text>
</comment>